<dbReference type="Pfam" id="PF13306">
    <property type="entry name" value="LRR_5"/>
    <property type="match status" value="1"/>
</dbReference>
<evidence type="ECO:0000313" key="3">
    <source>
        <dbReference type="Proteomes" id="UP000824179"/>
    </source>
</evidence>
<dbReference type="InterPro" id="IPR053139">
    <property type="entry name" value="Surface_bspA-like"/>
</dbReference>
<evidence type="ECO:0000256" key="1">
    <source>
        <dbReference type="SAM" id="SignalP"/>
    </source>
</evidence>
<dbReference type="Proteomes" id="UP000824179">
    <property type="component" value="Unassembled WGS sequence"/>
</dbReference>
<dbReference type="EMBL" id="DVHB01000102">
    <property type="protein sequence ID" value="HIR39908.1"/>
    <property type="molecule type" value="Genomic_DNA"/>
</dbReference>
<dbReference type="Gene3D" id="3.80.10.10">
    <property type="entry name" value="Ribonuclease Inhibitor"/>
    <property type="match status" value="1"/>
</dbReference>
<comment type="caution">
    <text evidence="2">The sequence shown here is derived from an EMBL/GenBank/DDBJ whole genome shotgun (WGS) entry which is preliminary data.</text>
</comment>
<dbReference type="InterPro" id="IPR026906">
    <property type="entry name" value="LRR_5"/>
</dbReference>
<dbReference type="PANTHER" id="PTHR45661:SF3">
    <property type="entry name" value="IG-LIKE DOMAIN-CONTAINING PROTEIN"/>
    <property type="match status" value="1"/>
</dbReference>
<gene>
    <name evidence="2" type="ORF">IAB90_05955</name>
</gene>
<protein>
    <submittedName>
        <fullName evidence="2">Leucine-rich repeat domain-containing protein</fullName>
    </submittedName>
</protein>
<reference evidence="2" key="1">
    <citation type="submission" date="2020-10" db="EMBL/GenBank/DDBJ databases">
        <authorList>
            <person name="Gilroy R."/>
        </authorList>
    </citation>
    <scope>NUCLEOTIDE SEQUENCE</scope>
    <source>
        <strain evidence="2">ChiW25-3613</strain>
    </source>
</reference>
<dbReference type="InterPro" id="IPR032675">
    <property type="entry name" value="LRR_dom_sf"/>
</dbReference>
<organism evidence="2 3">
    <name type="scientific">Candidatus Coproplasma stercoripullorum</name>
    <dbReference type="NCBI Taxonomy" id="2840751"/>
    <lineage>
        <taxon>Bacteria</taxon>
        <taxon>Bacillati</taxon>
        <taxon>Bacillota</taxon>
        <taxon>Clostridia</taxon>
        <taxon>Eubacteriales</taxon>
        <taxon>Candidatus Coproplasma</taxon>
    </lineage>
</organism>
<evidence type="ECO:0000313" key="2">
    <source>
        <dbReference type="EMBL" id="HIR39908.1"/>
    </source>
</evidence>
<sequence length="215" mass="22552">MKKTLTAIILSLAAAATLSLGMAACGNPDDGTPAGATNGLEYTLSDDGTYYTLAGIGTATETEIIIPETYRDLPVTEIEADAFRSNKDITAVTIPASITTIGPAVFNDCSSLESVTFEGDELDSLGNFAFINCTSLTEIALPEGIPTIGTYTFSGCSNLTAITIPASVTSIEASAFTLCNRLATINYRGSRTQWAGIDIADQNEALYEANINYNS</sequence>
<feature type="signal peptide" evidence="1">
    <location>
        <begin position="1"/>
        <end position="23"/>
    </location>
</feature>
<dbReference type="PROSITE" id="PS51257">
    <property type="entry name" value="PROKAR_LIPOPROTEIN"/>
    <property type="match status" value="1"/>
</dbReference>
<dbReference type="SUPFAM" id="SSF52058">
    <property type="entry name" value="L domain-like"/>
    <property type="match status" value="1"/>
</dbReference>
<reference evidence="2" key="2">
    <citation type="journal article" date="2021" name="PeerJ">
        <title>Extensive microbial diversity within the chicken gut microbiome revealed by metagenomics and culture.</title>
        <authorList>
            <person name="Gilroy R."/>
            <person name="Ravi A."/>
            <person name="Getino M."/>
            <person name="Pursley I."/>
            <person name="Horton D.L."/>
            <person name="Alikhan N.F."/>
            <person name="Baker D."/>
            <person name="Gharbi K."/>
            <person name="Hall N."/>
            <person name="Watson M."/>
            <person name="Adriaenssens E.M."/>
            <person name="Foster-Nyarko E."/>
            <person name="Jarju S."/>
            <person name="Secka A."/>
            <person name="Antonio M."/>
            <person name="Oren A."/>
            <person name="Chaudhuri R.R."/>
            <person name="La Ragione R."/>
            <person name="Hildebrand F."/>
            <person name="Pallen M.J."/>
        </authorList>
    </citation>
    <scope>NUCLEOTIDE SEQUENCE</scope>
    <source>
        <strain evidence="2">ChiW25-3613</strain>
    </source>
</reference>
<dbReference type="PANTHER" id="PTHR45661">
    <property type="entry name" value="SURFACE ANTIGEN"/>
    <property type="match status" value="1"/>
</dbReference>
<keyword evidence="1" id="KW-0732">Signal</keyword>
<feature type="chain" id="PRO_5038766983" evidence="1">
    <location>
        <begin position="24"/>
        <end position="215"/>
    </location>
</feature>
<dbReference type="AlphaFoldDB" id="A0A9D1AHB2"/>
<proteinExistence type="predicted"/>
<accession>A0A9D1AHB2</accession>
<name>A0A9D1AHB2_9FIRM</name>